<evidence type="ECO:0000313" key="10">
    <source>
        <dbReference type="EMBL" id="SFL39969.1"/>
    </source>
</evidence>
<dbReference type="Proteomes" id="UP001157396">
    <property type="component" value="Unassembled WGS sequence"/>
</dbReference>
<keyword evidence="4" id="KW-0238">DNA-binding</keyword>
<keyword evidence="5" id="KW-0804">Transcription</keyword>
<dbReference type="GO" id="GO:0000156">
    <property type="term" value="F:phosphorelay response regulator activity"/>
    <property type="evidence" value="ECO:0007669"/>
    <property type="project" value="TreeGrafter"/>
</dbReference>
<dbReference type="EMBL" id="CP118627">
    <property type="protein sequence ID" value="WEA14336.1"/>
    <property type="molecule type" value="Genomic_DNA"/>
</dbReference>
<dbReference type="AlphaFoldDB" id="A0A1I4HCE2"/>
<evidence type="ECO:0000313" key="8">
    <source>
        <dbReference type="EMBL" id="GFO52535.1"/>
    </source>
</evidence>
<evidence type="ECO:0000256" key="4">
    <source>
        <dbReference type="ARBA" id="ARBA00023125"/>
    </source>
</evidence>
<dbReference type="OrthoDB" id="9790442at2"/>
<keyword evidence="2" id="KW-0902">Two-component regulatory system</keyword>
<evidence type="ECO:0000256" key="2">
    <source>
        <dbReference type="ARBA" id="ARBA00023012"/>
    </source>
</evidence>
<evidence type="ECO:0000259" key="7">
    <source>
        <dbReference type="PROSITE" id="PS50110"/>
    </source>
</evidence>
<protein>
    <submittedName>
        <fullName evidence="10">Response regulator receiver domain-containing protein</fullName>
    </submittedName>
    <submittedName>
        <fullName evidence="9">Response regulator transcription factor</fullName>
    </submittedName>
</protein>
<dbReference type="GO" id="GO:0032993">
    <property type="term" value="C:protein-DNA complex"/>
    <property type="evidence" value="ECO:0007669"/>
    <property type="project" value="TreeGrafter"/>
</dbReference>
<evidence type="ECO:0000256" key="5">
    <source>
        <dbReference type="ARBA" id="ARBA00023163"/>
    </source>
</evidence>
<evidence type="ECO:0000256" key="3">
    <source>
        <dbReference type="ARBA" id="ARBA00023015"/>
    </source>
</evidence>
<dbReference type="PANTHER" id="PTHR48111:SF40">
    <property type="entry name" value="PHOSPHATE REGULON TRANSCRIPTIONAL REGULATORY PROTEIN PHOB"/>
    <property type="match status" value="1"/>
</dbReference>
<keyword evidence="3" id="KW-0805">Transcription regulation</keyword>
<dbReference type="Pfam" id="PF00072">
    <property type="entry name" value="Response_reg"/>
    <property type="match status" value="1"/>
</dbReference>
<dbReference type="InterPro" id="IPR001789">
    <property type="entry name" value="Sig_transdc_resp-reg_receiver"/>
</dbReference>
<sequence>MSKTIYIADDDDNIRLAIKAFLEKEDFKVEDFPTGDQLLERFNEAPSDFVILDVMMPGSNGFTILKALRAQSIVPIIMLTARDSDLDYATGLDLGSDDYFTKPFSPMELVMRVKAIFRRIEFEKQKNEEAE</sequence>
<dbReference type="SMART" id="SM00448">
    <property type="entry name" value="REC"/>
    <property type="match status" value="1"/>
</dbReference>
<dbReference type="PANTHER" id="PTHR48111">
    <property type="entry name" value="REGULATOR OF RPOS"/>
    <property type="match status" value="1"/>
</dbReference>
<dbReference type="GO" id="GO:0005829">
    <property type="term" value="C:cytosol"/>
    <property type="evidence" value="ECO:0007669"/>
    <property type="project" value="TreeGrafter"/>
</dbReference>
<feature type="modified residue" description="4-aspartylphosphate" evidence="6">
    <location>
        <position position="53"/>
    </location>
</feature>
<dbReference type="GO" id="GO:0000976">
    <property type="term" value="F:transcription cis-regulatory region binding"/>
    <property type="evidence" value="ECO:0007669"/>
    <property type="project" value="TreeGrafter"/>
</dbReference>
<dbReference type="PROSITE" id="PS50110">
    <property type="entry name" value="RESPONSE_REGULATORY"/>
    <property type="match status" value="1"/>
</dbReference>
<dbReference type="InterPro" id="IPR011006">
    <property type="entry name" value="CheY-like_superfamily"/>
</dbReference>
<evidence type="ECO:0000256" key="6">
    <source>
        <dbReference type="PROSITE-ProRule" id="PRU00169"/>
    </source>
</evidence>
<evidence type="ECO:0000256" key="1">
    <source>
        <dbReference type="ARBA" id="ARBA00022553"/>
    </source>
</evidence>
<dbReference type="RefSeq" id="WP_004258572.1">
    <property type="nucleotide sequence ID" value="NZ_AP026069.1"/>
</dbReference>
<evidence type="ECO:0000313" key="11">
    <source>
        <dbReference type="EMBL" id="WEA14336.1"/>
    </source>
</evidence>
<dbReference type="SUPFAM" id="SSF52172">
    <property type="entry name" value="CheY-like"/>
    <property type="match status" value="1"/>
</dbReference>
<reference evidence="8 13" key="2">
    <citation type="submission" date="2020-06" db="EMBL/GenBank/DDBJ databases">
        <title>Draft genome sequence of Lactic acid bacteria from Okinawan-style tofu.</title>
        <authorList>
            <person name="Takara I."/>
            <person name="Ikematsu S."/>
        </authorList>
    </citation>
    <scope>NUCLEOTIDE SEQUENCE [LARGE SCALE GENOMIC DNA]</scope>
    <source>
        <strain evidence="8">Lg38</strain>
        <strain evidence="13">lg38</strain>
    </source>
</reference>
<dbReference type="Proteomes" id="UP000504756">
    <property type="component" value="Unassembled WGS sequence"/>
</dbReference>
<reference evidence="11" key="3">
    <citation type="submission" date="2023-02" db="EMBL/GenBank/DDBJ databases">
        <title>Comparative genomics and fermentation flavor characterization of five lactic acid bacteria reveal flavor biosynthesis metabolic pathways in fermented muskmelon puree.</title>
        <authorList>
            <person name="Yuan L."/>
            <person name="Li M."/>
            <person name="Xu X."/>
            <person name="Lao F."/>
            <person name="Wu J."/>
        </authorList>
    </citation>
    <scope>NUCLEOTIDE SEQUENCE</scope>
    <source>
        <strain evidence="11">Pa-2</strain>
    </source>
</reference>
<dbReference type="OMA" id="ISACTQY"/>
<reference evidence="9" key="4">
    <citation type="submission" date="2023-04" db="EMBL/GenBank/DDBJ databases">
        <title>Genomic analysis of Lactococcus garvieae isolates.</title>
        <authorList>
            <person name="Zhanghang C."/>
        </authorList>
    </citation>
    <scope>NUCLEOTIDE SEQUENCE</scope>
    <source>
        <strain evidence="9">ZB-1</strain>
    </source>
</reference>
<organism evidence="10 12">
    <name type="scientific">Lactococcus garvieae</name>
    <dbReference type="NCBI Taxonomy" id="1363"/>
    <lineage>
        <taxon>Bacteria</taxon>
        <taxon>Bacillati</taxon>
        <taxon>Bacillota</taxon>
        <taxon>Bacilli</taxon>
        <taxon>Lactobacillales</taxon>
        <taxon>Streptococcaceae</taxon>
        <taxon>Lactococcus</taxon>
    </lineage>
</organism>
<name>A0A1I4HCE2_9LACT</name>
<reference evidence="10 12" key="1">
    <citation type="submission" date="2016-10" db="EMBL/GenBank/DDBJ databases">
        <authorList>
            <person name="de Groot N.N."/>
        </authorList>
    </citation>
    <scope>NUCLEOTIDE SEQUENCE [LARGE SCALE GENOMIC DNA]</scope>
    <source>
        <strain evidence="10 12">M79</strain>
    </source>
</reference>
<dbReference type="InterPro" id="IPR039420">
    <property type="entry name" value="WalR-like"/>
</dbReference>
<gene>
    <name evidence="8" type="ORF">ikelab_18100</name>
    <name evidence="11" type="ORF">PWF74_02240</name>
    <name evidence="9" type="ORF">QHR29_06795</name>
    <name evidence="10" type="ORF">SAMN05216438_10837</name>
</gene>
<evidence type="ECO:0000313" key="12">
    <source>
        <dbReference type="Proteomes" id="UP000181969"/>
    </source>
</evidence>
<dbReference type="EMBL" id="BLXU01000012">
    <property type="protein sequence ID" value="GFO52535.1"/>
    <property type="molecule type" value="Genomic_DNA"/>
</dbReference>
<proteinExistence type="predicted"/>
<feature type="domain" description="Response regulatory" evidence="7">
    <location>
        <begin position="4"/>
        <end position="117"/>
    </location>
</feature>
<dbReference type="Proteomes" id="UP001217324">
    <property type="component" value="Chromosome"/>
</dbReference>
<dbReference type="EMBL" id="JARYTV010000005">
    <property type="protein sequence ID" value="MDH7960174.1"/>
    <property type="molecule type" value="Genomic_DNA"/>
</dbReference>
<evidence type="ECO:0000313" key="13">
    <source>
        <dbReference type="Proteomes" id="UP000504756"/>
    </source>
</evidence>
<accession>A0A1I4HCE2</accession>
<dbReference type="Proteomes" id="UP000181969">
    <property type="component" value="Unassembled WGS sequence"/>
</dbReference>
<dbReference type="GO" id="GO:0006355">
    <property type="term" value="P:regulation of DNA-templated transcription"/>
    <property type="evidence" value="ECO:0007669"/>
    <property type="project" value="TreeGrafter"/>
</dbReference>
<evidence type="ECO:0000313" key="9">
    <source>
        <dbReference type="EMBL" id="MDH7960174.1"/>
    </source>
</evidence>
<dbReference type="Gene3D" id="3.40.50.2300">
    <property type="match status" value="1"/>
</dbReference>
<dbReference type="EMBL" id="FOTJ01000008">
    <property type="protein sequence ID" value="SFL39969.1"/>
    <property type="molecule type" value="Genomic_DNA"/>
</dbReference>
<keyword evidence="1 6" id="KW-0597">Phosphoprotein</keyword>
<dbReference type="Gene3D" id="6.10.250.690">
    <property type="match status" value="1"/>
</dbReference>